<comment type="caution">
    <text evidence="2">The sequence shown here is derived from an EMBL/GenBank/DDBJ whole genome shotgun (WGS) entry which is preliminary data.</text>
</comment>
<dbReference type="Proteomes" id="UP000220828">
    <property type="component" value="Unassembled WGS sequence"/>
</dbReference>
<evidence type="ECO:0000256" key="1">
    <source>
        <dbReference type="SAM" id="MobiDB-lite"/>
    </source>
</evidence>
<dbReference type="AlphaFoldDB" id="A0A2H3KU14"/>
<sequence length="60" mass="6768">MGYIKEPEGVDFVINGKPLTDRQKNEISEFIKADKKRISETKISRTKSTNRQQGNAKSGV</sequence>
<feature type="compositionally biased region" description="Polar residues" evidence="1">
    <location>
        <begin position="46"/>
        <end position="60"/>
    </location>
</feature>
<accession>A0A2H3KU14</accession>
<reference evidence="2 3" key="1">
    <citation type="submission" date="2017-09" db="EMBL/GenBank/DDBJ databases">
        <title>Whole genomes of Flavobacteriaceae.</title>
        <authorList>
            <person name="Stine C."/>
            <person name="Li C."/>
            <person name="Tadesse D."/>
        </authorList>
    </citation>
    <scope>NUCLEOTIDE SEQUENCE [LARGE SCALE GENOMIC DNA]</scope>
    <source>
        <strain evidence="2 3">ATCC 35036</strain>
    </source>
</reference>
<dbReference type="EMBL" id="PCMW01000058">
    <property type="protein sequence ID" value="PDS23548.1"/>
    <property type="molecule type" value="Genomic_DNA"/>
</dbReference>
<dbReference type="OrthoDB" id="983188at2"/>
<proteinExistence type="predicted"/>
<name>A0A2H3KU14_9FLAO</name>
<evidence type="ECO:0000313" key="3">
    <source>
        <dbReference type="Proteomes" id="UP000220828"/>
    </source>
</evidence>
<dbReference type="RefSeq" id="WP_097554411.1">
    <property type="nucleotide sequence ID" value="NZ_PCMW01000058.1"/>
</dbReference>
<feature type="region of interest" description="Disordered" evidence="1">
    <location>
        <begin position="41"/>
        <end position="60"/>
    </location>
</feature>
<organism evidence="2 3">
    <name type="scientific">Flavobacterium branchiophilum</name>
    <dbReference type="NCBI Taxonomy" id="55197"/>
    <lineage>
        <taxon>Bacteria</taxon>
        <taxon>Pseudomonadati</taxon>
        <taxon>Bacteroidota</taxon>
        <taxon>Flavobacteriia</taxon>
        <taxon>Flavobacteriales</taxon>
        <taxon>Flavobacteriaceae</taxon>
        <taxon>Flavobacterium</taxon>
    </lineage>
</organism>
<protein>
    <submittedName>
        <fullName evidence="2">Uncharacterized protein</fullName>
    </submittedName>
</protein>
<gene>
    <name evidence="2" type="ORF">B0A77_10610</name>
</gene>
<evidence type="ECO:0000313" key="2">
    <source>
        <dbReference type="EMBL" id="PDS23548.1"/>
    </source>
</evidence>